<dbReference type="EMBL" id="JAUSUZ010000001">
    <property type="protein sequence ID" value="MDQ0370711.1"/>
    <property type="molecule type" value="Genomic_DNA"/>
</dbReference>
<dbReference type="PROSITE" id="PS50943">
    <property type="entry name" value="HTH_CROC1"/>
    <property type="match status" value="1"/>
</dbReference>
<sequence>MSDFAASLQLGGVRMSGNGRPGDLSGGNPLARRRALGAELRRLRLGRALTAEQAARAIDRSGSWISRLESGKVGIRPRELHDLLDVYGVTGGSRRDRLELLAVSGRERAWWSAYRDVVTESFAVFIGIEDSAESIFEYQERVIPGLLQTESYMRALFNRYAAVPEWGIAAAEIDRRIEVRLARQEILDRPRPPRLTVVIDESVVRRTVGGREIQRTQLRRLLDSIERGVDVRVLSFDSPAGPPVVPSFAILRSHAGSETACSETRDRAVTYDGDLASPYVTIGRWLLSVALSSRNSERLIVEALSDMGV</sequence>
<dbReference type="Pfam" id="PF19054">
    <property type="entry name" value="DUF5753"/>
    <property type="match status" value="1"/>
</dbReference>
<dbReference type="InterPro" id="IPR043917">
    <property type="entry name" value="DUF5753"/>
</dbReference>
<name>A0AAE4B2I9_9ACTN</name>
<dbReference type="GO" id="GO:0003677">
    <property type="term" value="F:DNA binding"/>
    <property type="evidence" value="ECO:0007669"/>
    <property type="project" value="InterPro"/>
</dbReference>
<evidence type="ECO:0000313" key="2">
    <source>
        <dbReference type="EMBL" id="MDQ0370711.1"/>
    </source>
</evidence>
<dbReference type="AlphaFoldDB" id="A0AAE4B2I9"/>
<dbReference type="Gene3D" id="1.10.260.40">
    <property type="entry name" value="lambda repressor-like DNA-binding domains"/>
    <property type="match status" value="1"/>
</dbReference>
<dbReference type="SUPFAM" id="SSF47413">
    <property type="entry name" value="lambda repressor-like DNA-binding domains"/>
    <property type="match status" value="1"/>
</dbReference>
<evidence type="ECO:0000313" key="3">
    <source>
        <dbReference type="Proteomes" id="UP001240236"/>
    </source>
</evidence>
<organism evidence="2 3">
    <name type="scientific">Catenuloplanes indicus</name>
    <dbReference type="NCBI Taxonomy" id="137267"/>
    <lineage>
        <taxon>Bacteria</taxon>
        <taxon>Bacillati</taxon>
        <taxon>Actinomycetota</taxon>
        <taxon>Actinomycetes</taxon>
        <taxon>Micromonosporales</taxon>
        <taxon>Micromonosporaceae</taxon>
        <taxon>Catenuloplanes</taxon>
    </lineage>
</organism>
<accession>A0AAE4B2I9</accession>
<evidence type="ECO:0000259" key="1">
    <source>
        <dbReference type="PROSITE" id="PS50943"/>
    </source>
</evidence>
<dbReference type="SMART" id="SM00530">
    <property type="entry name" value="HTH_XRE"/>
    <property type="match status" value="1"/>
</dbReference>
<protein>
    <submittedName>
        <fullName evidence="2">Transcriptional regulator with XRE-family HTH domain</fullName>
    </submittedName>
</protein>
<dbReference type="Proteomes" id="UP001240236">
    <property type="component" value="Unassembled WGS sequence"/>
</dbReference>
<dbReference type="InterPro" id="IPR001387">
    <property type="entry name" value="Cro/C1-type_HTH"/>
</dbReference>
<reference evidence="2 3" key="1">
    <citation type="submission" date="2023-07" db="EMBL/GenBank/DDBJ databases">
        <title>Sequencing the genomes of 1000 actinobacteria strains.</title>
        <authorList>
            <person name="Klenk H.-P."/>
        </authorList>
    </citation>
    <scope>NUCLEOTIDE SEQUENCE [LARGE SCALE GENOMIC DNA]</scope>
    <source>
        <strain evidence="2 3">DSM 44709</strain>
    </source>
</reference>
<comment type="caution">
    <text evidence="2">The sequence shown here is derived from an EMBL/GenBank/DDBJ whole genome shotgun (WGS) entry which is preliminary data.</text>
</comment>
<feature type="domain" description="HTH cro/C1-type" evidence="1">
    <location>
        <begin position="40"/>
        <end position="94"/>
    </location>
</feature>
<proteinExistence type="predicted"/>
<dbReference type="Pfam" id="PF13560">
    <property type="entry name" value="HTH_31"/>
    <property type="match status" value="1"/>
</dbReference>
<dbReference type="RefSeq" id="WP_307246893.1">
    <property type="nucleotide sequence ID" value="NZ_JAUSUZ010000001.1"/>
</dbReference>
<keyword evidence="3" id="KW-1185">Reference proteome</keyword>
<dbReference type="InterPro" id="IPR010982">
    <property type="entry name" value="Lambda_DNA-bd_dom_sf"/>
</dbReference>
<dbReference type="CDD" id="cd00093">
    <property type="entry name" value="HTH_XRE"/>
    <property type="match status" value="1"/>
</dbReference>
<gene>
    <name evidence="2" type="ORF">J2S42_007380</name>
</gene>